<keyword evidence="7" id="KW-1185">Reference proteome</keyword>
<feature type="domain" description="DNA endonuclease activator Ctp1 C-terminal" evidence="5">
    <location>
        <begin position="261"/>
        <end position="370"/>
    </location>
</feature>
<dbReference type="PANTHER" id="PTHR15107">
    <property type="entry name" value="RETINOBLASTOMA BINDING PROTEIN 8"/>
    <property type="match status" value="1"/>
</dbReference>
<name>A0A0D2E0X3_9EURO</name>
<dbReference type="InterPro" id="IPR033316">
    <property type="entry name" value="RBBP8-like"/>
</dbReference>
<gene>
    <name evidence="6" type="ORF">PV04_03963</name>
</gene>
<evidence type="ECO:0000313" key="7">
    <source>
        <dbReference type="Proteomes" id="UP000054266"/>
    </source>
</evidence>
<dbReference type="Proteomes" id="UP000054266">
    <property type="component" value="Unassembled WGS sequence"/>
</dbReference>
<evidence type="ECO:0000259" key="5">
    <source>
        <dbReference type="Pfam" id="PF08573"/>
    </source>
</evidence>
<accession>A0A0D2E0X3</accession>
<feature type="region of interest" description="Disordered" evidence="4">
    <location>
        <begin position="355"/>
        <end position="380"/>
    </location>
</feature>
<keyword evidence="2" id="KW-0227">DNA damage</keyword>
<dbReference type="Pfam" id="PF08573">
    <property type="entry name" value="SAE2"/>
    <property type="match status" value="1"/>
</dbReference>
<dbReference type="InterPro" id="IPR013882">
    <property type="entry name" value="Ctp1_C"/>
</dbReference>
<evidence type="ECO:0000256" key="2">
    <source>
        <dbReference type="ARBA" id="ARBA00022763"/>
    </source>
</evidence>
<evidence type="ECO:0000256" key="1">
    <source>
        <dbReference type="ARBA" id="ARBA00004123"/>
    </source>
</evidence>
<comment type="subcellular location">
    <subcellularLocation>
        <location evidence="1">Nucleus</location>
    </subcellularLocation>
</comment>
<feature type="compositionally biased region" description="Polar residues" evidence="4">
    <location>
        <begin position="181"/>
        <end position="195"/>
    </location>
</feature>
<sequence length="404" mass="44968">MSRPGSPSLTSTLELALTQSKALHQQVEDSQRIIDRLKRENEKLKQEVQGLRQAQSQLQTPHSDLTVQLDQLFRKDAEKQAEIDSLKKRLAQPTRTRTPNASSPTWSGNEQSPTNVSRKRARINSHGHSPLCDIDTNLSPDGRPQQQRKSKGKFRDRTTEAISALAEDGAGCKSDTEGQQKTKAPIDPSSSPNQRLQGLLSATSVAAPVAPEVHHPRPVKRAPMLIRGTVNDEPLRRRPVHSLNLSHFKVNPKYAGGLDFAFREVVRGKEARKCLPGCNKAECCGASFKALARTLPPDPKVSEDDLLLEFLGPGSEVKISGLTPLARTNLVHEARAKRLANEYGRMHRANFEAPSSPPEFWSVDIPSTQEQEENREPARLKEMKEVAKRYDEAMKGGRWLFADE</sequence>
<feature type="region of interest" description="Disordered" evidence="4">
    <location>
        <begin position="45"/>
        <end position="64"/>
    </location>
</feature>
<dbReference type="GO" id="GO:0005634">
    <property type="term" value="C:nucleus"/>
    <property type="evidence" value="ECO:0007669"/>
    <property type="project" value="UniProtKB-SubCell"/>
</dbReference>
<dbReference type="HOGENOM" id="CLU_035435_0_0_1"/>
<feature type="compositionally biased region" description="Polar residues" evidence="4">
    <location>
        <begin position="52"/>
        <end position="64"/>
    </location>
</feature>
<protein>
    <recommendedName>
        <fullName evidence="5">DNA endonuclease activator Ctp1 C-terminal domain-containing protein</fullName>
    </recommendedName>
</protein>
<reference evidence="6 7" key="1">
    <citation type="submission" date="2015-01" db="EMBL/GenBank/DDBJ databases">
        <title>The Genome Sequence of Capronia semiimmersa CBS27337.</title>
        <authorList>
            <consortium name="The Broad Institute Genomics Platform"/>
            <person name="Cuomo C."/>
            <person name="de Hoog S."/>
            <person name="Gorbushina A."/>
            <person name="Stielow B."/>
            <person name="Teixiera M."/>
            <person name="Abouelleil A."/>
            <person name="Chapman S.B."/>
            <person name="Priest M."/>
            <person name="Young S.K."/>
            <person name="Wortman J."/>
            <person name="Nusbaum C."/>
            <person name="Birren B."/>
        </authorList>
    </citation>
    <scope>NUCLEOTIDE SEQUENCE [LARGE SCALE GENOMIC DNA]</scope>
    <source>
        <strain evidence="6 7">CBS 27337</strain>
    </source>
</reference>
<proteinExistence type="predicted"/>
<organism evidence="6 7">
    <name type="scientific">Phialophora macrospora</name>
    <dbReference type="NCBI Taxonomy" id="1851006"/>
    <lineage>
        <taxon>Eukaryota</taxon>
        <taxon>Fungi</taxon>
        <taxon>Dikarya</taxon>
        <taxon>Ascomycota</taxon>
        <taxon>Pezizomycotina</taxon>
        <taxon>Eurotiomycetes</taxon>
        <taxon>Chaetothyriomycetidae</taxon>
        <taxon>Chaetothyriales</taxon>
        <taxon>Herpotrichiellaceae</taxon>
        <taxon>Phialophora</taxon>
    </lineage>
</organism>
<evidence type="ECO:0000313" key="6">
    <source>
        <dbReference type="EMBL" id="KIW67987.1"/>
    </source>
</evidence>
<dbReference type="AlphaFoldDB" id="A0A0D2E0X3"/>
<dbReference type="EMBL" id="KN846958">
    <property type="protein sequence ID" value="KIW67987.1"/>
    <property type="molecule type" value="Genomic_DNA"/>
</dbReference>
<feature type="region of interest" description="Disordered" evidence="4">
    <location>
        <begin position="83"/>
        <end position="195"/>
    </location>
</feature>
<evidence type="ECO:0000256" key="4">
    <source>
        <dbReference type="SAM" id="MobiDB-lite"/>
    </source>
</evidence>
<dbReference type="GO" id="GO:0010792">
    <property type="term" value="P:DNA double-strand break processing involved in repair via single-strand annealing"/>
    <property type="evidence" value="ECO:0007669"/>
    <property type="project" value="TreeGrafter"/>
</dbReference>
<keyword evidence="3" id="KW-0539">Nucleus</keyword>
<feature type="compositionally biased region" description="Polar residues" evidence="4">
    <location>
        <begin position="136"/>
        <end position="145"/>
    </location>
</feature>
<dbReference type="STRING" id="5601.A0A0D2E0X3"/>
<dbReference type="PANTHER" id="PTHR15107:SF0">
    <property type="entry name" value="DNA ENDONUCLEASE ACTIVATOR CTP1 C-TERMINAL DOMAIN-CONTAINING PROTEIN"/>
    <property type="match status" value="1"/>
</dbReference>
<dbReference type="GO" id="GO:0003684">
    <property type="term" value="F:damaged DNA binding"/>
    <property type="evidence" value="ECO:0007669"/>
    <property type="project" value="TreeGrafter"/>
</dbReference>
<feature type="compositionally biased region" description="Polar residues" evidence="4">
    <location>
        <begin position="93"/>
        <end position="116"/>
    </location>
</feature>
<evidence type="ECO:0000256" key="3">
    <source>
        <dbReference type="ARBA" id="ARBA00023242"/>
    </source>
</evidence>